<dbReference type="GO" id="GO:0004656">
    <property type="term" value="F:procollagen-proline 4-dioxygenase activity"/>
    <property type="evidence" value="ECO:0007669"/>
    <property type="project" value="TreeGrafter"/>
</dbReference>
<dbReference type="GO" id="GO:0005506">
    <property type="term" value="F:iron ion binding"/>
    <property type="evidence" value="ECO:0007669"/>
    <property type="project" value="InterPro"/>
</dbReference>
<dbReference type="VEuPathDB" id="CryptoDB:Cvel_30611"/>
<dbReference type="SUPFAM" id="SSF51197">
    <property type="entry name" value="Clavaminate synthase-like"/>
    <property type="match status" value="1"/>
</dbReference>
<dbReference type="InterPro" id="IPR006620">
    <property type="entry name" value="Pro_4_hyd_alph"/>
</dbReference>
<evidence type="ECO:0000256" key="1">
    <source>
        <dbReference type="ARBA" id="ARBA00001961"/>
    </source>
</evidence>
<dbReference type="Gene3D" id="2.60.120.620">
    <property type="entry name" value="q2cbj1_9rhob like domain"/>
    <property type="match status" value="1"/>
</dbReference>
<dbReference type="Pfam" id="PF13640">
    <property type="entry name" value="2OG-FeII_Oxy_3"/>
    <property type="match status" value="1"/>
</dbReference>
<protein>
    <recommendedName>
        <fullName evidence="6">Fe2OG dioxygenase domain-containing protein</fullName>
    </recommendedName>
</protein>
<dbReference type="SMART" id="SM00702">
    <property type="entry name" value="P4Hc"/>
    <property type="match status" value="1"/>
</dbReference>
<proteinExistence type="predicted"/>
<dbReference type="EMBL" id="CDMZ01003579">
    <property type="protein sequence ID" value="CEM46877.1"/>
    <property type="molecule type" value="Genomic_DNA"/>
</dbReference>
<evidence type="ECO:0000313" key="7">
    <source>
        <dbReference type="EMBL" id="CEM46877.1"/>
    </source>
</evidence>
<evidence type="ECO:0000256" key="2">
    <source>
        <dbReference type="ARBA" id="ARBA00022723"/>
    </source>
</evidence>
<accession>A0A0G4HRF1</accession>
<reference evidence="7" key="1">
    <citation type="submission" date="2014-11" db="EMBL/GenBank/DDBJ databases">
        <authorList>
            <person name="Otto D Thomas"/>
            <person name="Naeem Raeece"/>
        </authorList>
    </citation>
    <scope>NUCLEOTIDE SEQUENCE</scope>
</reference>
<keyword evidence="5" id="KW-0408">Iron</keyword>
<dbReference type="InterPro" id="IPR005123">
    <property type="entry name" value="Oxoglu/Fe-dep_dioxygenase_dom"/>
</dbReference>
<keyword evidence="4" id="KW-0560">Oxidoreductase</keyword>
<dbReference type="InterPro" id="IPR045054">
    <property type="entry name" value="P4HA-like"/>
</dbReference>
<dbReference type="AlphaFoldDB" id="A0A0G4HRF1"/>
<gene>
    <name evidence="7" type="ORF">Cvel_30611</name>
</gene>
<dbReference type="PROSITE" id="PS51471">
    <property type="entry name" value="FE2OG_OXY"/>
    <property type="match status" value="1"/>
</dbReference>
<dbReference type="GO" id="GO:0031418">
    <property type="term" value="F:L-ascorbic acid binding"/>
    <property type="evidence" value="ECO:0007669"/>
    <property type="project" value="InterPro"/>
</dbReference>
<dbReference type="PANTHER" id="PTHR10869">
    <property type="entry name" value="PROLYL 4-HYDROXYLASE ALPHA SUBUNIT"/>
    <property type="match status" value="1"/>
</dbReference>
<dbReference type="PANTHER" id="PTHR10869:SF236">
    <property type="entry name" value="PROLYL 4-HYDROXYLASE ALPHA SUBUNIT DOMAIN-CONTAINING PROTEIN"/>
    <property type="match status" value="1"/>
</dbReference>
<feature type="domain" description="Fe2OG dioxygenase" evidence="6">
    <location>
        <begin position="135"/>
        <end position="261"/>
    </location>
</feature>
<evidence type="ECO:0000259" key="6">
    <source>
        <dbReference type="PROSITE" id="PS51471"/>
    </source>
</evidence>
<evidence type="ECO:0000256" key="3">
    <source>
        <dbReference type="ARBA" id="ARBA00022964"/>
    </source>
</evidence>
<keyword evidence="2" id="KW-0479">Metal-binding</keyword>
<name>A0A0G4HRF1_9ALVE</name>
<organism evidence="7">
    <name type="scientific">Chromera velia CCMP2878</name>
    <dbReference type="NCBI Taxonomy" id="1169474"/>
    <lineage>
        <taxon>Eukaryota</taxon>
        <taxon>Sar</taxon>
        <taxon>Alveolata</taxon>
        <taxon>Colpodellida</taxon>
        <taxon>Chromeraceae</taxon>
        <taxon>Chromera</taxon>
    </lineage>
</organism>
<evidence type="ECO:0000256" key="4">
    <source>
        <dbReference type="ARBA" id="ARBA00023002"/>
    </source>
</evidence>
<evidence type="ECO:0000256" key="5">
    <source>
        <dbReference type="ARBA" id="ARBA00023004"/>
    </source>
</evidence>
<keyword evidence="3" id="KW-0223">Dioxygenase</keyword>
<dbReference type="InterPro" id="IPR044862">
    <property type="entry name" value="Pro_4_hyd_alph_FE2OG_OXY"/>
</dbReference>
<dbReference type="PhylomeDB" id="A0A0G4HRF1"/>
<sequence length="327" mass="36603">MTDQAETRQAGETCPKLVPDLPEVTPEMVNFVSNPSPPVVEEIEAGSVFLVHNLLSKEECASLIAACKEMNLAKTGSRKYRDCKRLVAKATAVSEILFNRIRHLPLFSPLEVDPSDRTFHQPLFEGVAGRWTALGLNDVLRVCLYDPEGHFSPHFDGEFRRSDTERSLRTFMLYLNDVDDTEGGATKFLSTATGDEDDLELTFNPSEDRYQAAPSATVRFSVPPRAGTAIIFNHRMLHEGAVLRSGEKWILRSDIMYRQTSRHAAVEMTHSEKKALETVRAAQKLEEDASSLPAGHPDRQRLADEAVSLYMRVRRISSKVAAAFRLD</sequence>
<dbReference type="GO" id="GO:0005783">
    <property type="term" value="C:endoplasmic reticulum"/>
    <property type="evidence" value="ECO:0007669"/>
    <property type="project" value="TreeGrafter"/>
</dbReference>
<comment type="cofactor">
    <cofactor evidence="1">
        <name>L-ascorbate</name>
        <dbReference type="ChEBI" id="CHEBI:38290"/>
    </cofactor>
</comment>